<dbReference type="PANTHER" id="PTHR23502:SF51">
    <property type="entry name" value="QUINIDINE RESISTANCE PROTEIN 1-RELATED"/>
    <property type="match status" value="1"/>
</dbReference>
<feature type="transmembrane region" description="Helical" evidence="8">
    <location>
        <begin position="423"/>
        <end position="446"/>
    </location>
</feature>
<dbReference type="SUPFAM" id="SSF103473">
    <property type="entry name" value="MFS general substrate transporter"/>
    <property type="match status" value="1"/>
</dbReference>
<reference evidence="10 11" key="1">
    <citation type="submission" date="2020-07" db="EMBL/GenBank/DDBJ databases">
        <title>The yeast mating-type switching endonuclease HO is a domesticated member of an unorthodox homing genetic element family.</title>
        <authorList>
            <person name="Coughlan A.Y."/>
            <person name="Lombardi L."/>
            <person name="Braun-Galleani S."/>
            <person name="Martos A.R."/>
            <person name="Galeote V."/>
            <person name="Bigey F."/>
            <person name="Dequin S."/>
            <person name="Byrne K.P."/>
            <person name="Wolfe K.H."/>
        </authorList>
    </citation>
    <scope>NUCLEOTIDE SEQUENCE [LARGE SCALE GENOMIC DNA]</scope>
    <source>
        <strain evidence="10 11">NRRL Y-6702</strain>
    </source>
</reference>
<dbReference type="InterPro" id="IPR011701">
    <property type="entry name" value="MFS"/>
</dbReference>
<evidence type="ECO:0000256" key="5">
    <source>
        <dbReference type="ARBA" id="ARBA00023136"/>
    </source>
</evidence>
<dbReference type="AlphaFoldDB" id="A0A7H9B1M6"/>
<dbReference type="GO" id="GO:0042908">
    <property type="term" value="P:xenobiotic transport"/>
    <property type="evidence" value="ECO:0007669"/>
    <property type="project" value="UniProtKB-ARBA"/>
</dbReference>
<dbReference type="KEGG" id="zmk:HG535_0D02490"/>
<dbReference type="RefSeq" id="XP_037144269.1">
    <property type="nucleotide sequence ID" value="XM_037288374.1"/>
</dbReference>
<dbReference type="InterPro" id="IPR005829">
    <property type="entry name" value="Sugar_transporter_CS"/>
</dbReference>
<protein>
    <recommendedName>
        <fullName evidence="9">Major facilitator superfamily (MFS) profile domain-containing protein</fullName>
    </recommendedName>
</protein>
<keyword evidence="3 8" id="KW-0812">Transmembrane</keyword>
<proteinExistence type="inferred from homology"/>
<evidence type="ECO:0000313" key="11">
    <source>
        <dbReference type="Proteomes" id="UP000509704"/>
    </source>
</evidence>
<evidence type="ECO:0000256" key="1">
    <source>
        <dbReference type="ARBA" id="ARBA00004141"/>
    </source>
</evidence>
<dbReference type="PROSITE" id="PS50850">
    <property type="entry name" value="MFS"/>
    <property type="match status" value="1"/>
</dbReference>
<feature type="transmembrane region" description="Helical" evidence="8">
    <location>
        <begin position="220"/>
        <end position="244"/>
    </location>
</feature>
<feature type="transmembrane region" description="Helical" evidence="8">
    <location>
        <begin position="250"/>
        <end position="270"/>
    </location>
</feature>
<comment type="subcellular location">
    <subcellularLocation>
        <location evidence="1">Membrane</location>
        <topology evidence="1">Multi-pass membrane protein</topology>
    </subcellularLocation>
</comment>
<dbReference type="GO" id="GO:0005886">
    <property type="term" value="C:plasma membrane"/>
    <property type="evidence" value="ECO:0007669"/>
    <property type="project" value="TreeGrafter"/>
</dbReference>
<feature type="transmembrane region" description="Helical" evidence="8">
    <location>
        <begin position="136"/>
        <end position="157"/>
    </location>
</feature>
<feature type="compositionally biased region" description="Polar residues" evidence="7">
    <location>
        <begin position="1"/>
        <end position="14"/>
    </location>
</feature>
<dbReference type="GeneID" id="59236265"/>
<dbReference type="EMBL" id="CP058607">
    <property type="protein sequence ID" value="QLG72541.1"/>
    <property type="molecule type" value="Genomic_DNA"/>
</dbReference>
<dbReference type="PROSITE" id="PS00216">
    <property type="entry name" value="SUGAR_TRANSPORT_1"/>
    <property type="match status" value="1"/>
</dbReference>
<keyword evidence="4 8" id="KW-1133">Transmembrane helix</keyword>
<dbReference type="CDD" id="cd17323">
    <property type="entry name" value="MFS_Tpo1_MDR_like"/>
    <property type="match status" value="1"/>
</dbReference>
<dbReference type="PANTHER" id="PTHR23502">
    <property type="entry name" value="MAJOR FACILITATOR SUPERFAMILY"/>
    <property type="match status" value="1"/>
</dbReference>
<dbReference type="OrthoDB" id="440553at2759"/>
<evidence type="ECO:0000313" key="10">
    <source>
        <dbReference type="EMBL" id="QLG72541.1"/>
    </source>
</evidence>
<evidence type="ECO:0000256" key="2">
    <source>
        <dbReference type="ARBA" id="ARBA00022448"/>
    </source>
</evidence>
<evidence type="ECO:0000256" key="6">
    <source>
        <dbReference type="ARBA" id="ARBA00038347"/>
    </source>
</evidence>
<dbReference type="Proteomes" id="UP000509704">
    <property type="component" value="Chromosome 4"/>
</dbReference>
<feature type="transmembrane region" description="Helical" evidence="8">
    <location>
        <begin position="376"/>
        <end position="402"/>
    </location>
</feature>
<keyword evidence="5 8" id="KW-0472">Membrane</keyword>
<evidence type="ECO:0000256" key="3">
    <source>
        <dbReference type="ARBA" id="ARBA00022692"/>
    </source>
</evidence>
<feature type="transmembrane region" description="Helical" evidence="8">
    <location>
        <begin position="163"/>
        <end position="189"/>
    </location>
</feature>
<evidence type="ECO:0000256" key="8">
    <source>
        <dbReference type="SAM" id="Phobius"/>
    </source>
</evidence>
<evidence type="ECO:0000259" key="9">
    <source>
        <dbReference type="PROSITE" id="PS50850"/>
    </source>
</evidence>
<dbReference type="Gene3D" id="1.20.1720.10">
    <property type="entry name" value="Multidrug resistance protein D"/>
    <property type="match status" value="1"/>
</dbReference>
<dbReference type="InterPro" id="IPR036259">
    <property type="entry name" value="MFS_trans_sf"/>
</dbReference>
<feature type="transmembrane region" description="Helical" evidence="8">
    <location>
        <begin position="518"/>
        <end position="538"/>
    </location>
</feature>
<dbReference type="Gene3D" id="1.20.1250.20">
    <property type="entry name" value="MFS general substrate transporter like domains"/>
    <property type="match status" value="1"/>
</dbReference>
<dbReference type="InterPro" id="IPR020846">
    <property type="entry name" value="MFS_dom"/>
</dbReference>
<dbReference type="GO" id="GO:0022857">
    <property type="term" value="F:transmembrane transporter activity"/>
    <property type="evidence" value="ECO:0007669"/>
    <property type="project" value="InterPro"/>
</dbReference>
<evidence type="ECO:0000256" key="4">
    <source>
        <dbReference type="ARBA" id="ARBA00022989"/>
    </source>
</evidence>
<organism evidence="10 11">
    <name type="scientific">Zygotorulaspora mrakii</name>
    <name type="common">Zygosaccharomyces mrakii</name>
    <dbReference type="NCBI Taxonomy" id="42260"/>
    <lineage>
        <taxon>Eukaryota</taxon>
        <taxon>Fungi</taxon>
        <taxon>Dikarya</taxon>
        <taxon>Ascomycota</taxon>
        <taxon>Saccharomycotina</taxon>
        <taxon>Saccharomycetes</taxon>
        <taxon>Saccharomycetales</taxon>
        <taxon>Saccharomycetaceae</taxon>
        <taxon>Zygotorulaspora</taxon>
    </lineage>
</organism>
<comment type="similarity">
    <text evidence="6">Belongs to the major facilitator superfamily. CAR1 family.</text>
</comment>
<feature type="transmembrane region" description="Helical" evidence="8">
    <location>
        <begin position="335"/>
        <end position="356"/>
    </location>
</feature>
<dbReference type="GO" id="GO:0140115">
    <property type="term" value="P:export across plasma membrane"/>
    <property type="evidence" value="ECO:0007669"/>
    <property type="project" value="UniProtKB-ARBA"/>
</dbReference>
<evidence type="ECO:0000256" key="7">
    <source>
        <dbReference type="SAM" id="MobiDB-lite"/>
    </source>
</evidence>
<feature type="transmembrane region" description="Helical" evidence="8">
    <location>
        <begin position="94"/>
        <end position="115"/>
    </location>
</feature>
<keyword evidence="2" id="KW-0813">Transport</keyword>
<feature type="region of interest" description="Disordered" evidence="7">
    <location>
        <begin position="1"/>
        <end position="24"/>
    </location>
</feature>
<keyword evidence="11" id="KW-1185">Reference proteome</keyword>
<gene>
    <name evidence="10" type="ORF">HG535_0D02490</name>
</gene>
<accession>A0A7H9B1M6</accession>
<feature type="domain" description="Major facilitator superfamily (MFS) profile" evidence="9">
    <location>
        <begin position="96"/>
        <end position="544"/>
    </location>
</feature>
<dbReference type="Pfam" id="PF07690">
    <property type="entry name" value="MFS_1"/>
    <property type="match status" value="1"/>
</dbReference>
<name>A0A7H9B1M6_ZYGMR</name>
<sequence>MVHDVQLSQDSDSIASEGPYQENSQVPHCMASMSTEDVNSKSFGGKENIGSLSRTTTREIADTAEHSEASTLQDFGEEKTEEPPYTLLSYAQKWGMVALLTMCTFWSSLGSPIYYPALKQLERKFNVDEDMVNVTVVVYLLFQGIAPTVSGGVADIYGRRPVIIGGMIIYVGVSAALACCNSFGVIIFLRCVQSACISPTIAISSGVVGDFTLKHERGTFVGATSGFALLGQAFGSLIGAALAAAWDWRAIFWFLVIGCGTSLAIVFCLLPETKRTIVGNLSIQPKNVVNRTPIFLLKRVQKRFRYDRPDISTLDKNVPKLDLISPLKIISKPEIILSLFPAGLQFAMWTLMLAAISSQLTSSPYNYKLTIVGVCYLPGGIGGLFGSLITGRIIDICYKYYLKKFEERKKQGLIAEEAEFNIFRARVMAGLPQNFIAVVSFLLFGWSVDKGWHISAVLITSCVSSFCTMSTLSTSSTLLVDLYPNRSSTATSCFNFIRCILSAIFMGCFAKMKTSMTVGGTFSFLCALVFVGNFLLYFPMRSGMKWRRQRALKSELKLMTK</sequence>